<gene>
    <name evidence="1" type="ORF">BDN71DRAFT_1357912</name>
</gene>
<accession>A0A9P6D835</accession>
<feature type="non-terminal residue" evidence="1">
    <location>
        <position position="1"/>
    </location>
</feature>
<evidence type="ECO:0000313" key="1">
    <source>
        <dbReference type="EMBL" id="KAF9496506.1"/>
    </source>
</evidence>
<comment type="caution">
    <text evidence="1">The sequence shown here is derived from an EMBL/GenBank/DDBJ whole genome shotgun (WGS) entry which is preliminary data.</text>
</comment>
<reference evidence="1" key="1">
    <citation type="submission" date="2020-11" db="EMBL/GenBank/DDBJ databases">
        <authorList>
            <consortium name="DOE Joint Genome Institute"/>
            <person name="Ahrendt S."/>
            <person name="Riley R."/>
            <person name="Andreopoulos W."/>
            <person name="Labutti K."/>
            <person name="Pangilinan J."/>
            <person name="Ruiz-Duenas F.J."/>
            <person name="Barrasa J.M."/>
            <person name="Sanchez-Garcia M."/>
            <person name="Camarero S."/>
            <person name="Miyauchi S."/>
            <person name="Serrano A."/>
            <person name="Linde D."/>
            <person name="Babiker R."/>
            <person name="Drula E."/>
            <person name="Ayuso-Fernandez I."/>
            <person name="Pacheco R."/>
            <person name="Padilla G."/>
            <person name="Ferreira P."/>
            <person name="Barriuso J."/>
            <person name="Kellner H."/>
            <person name="Castanera R."/>
            <person name="Alfaro M."/>
            <person name="Ramirez L."/>
            <person name="Pisabarro A.G."/>
            <person name="Kuo A."/>
            <person name="Tritt A."/>
            <person name="Lipzen A."/>
            <person name="He G."/>
            <person name="Yan M."/>
            <person name="Ng V."/>
            <person name="Cullen D."/>
            <person name="Martin F."/>
            <person name="Rosso M.-N."/>
            <person name="Henrissat B."/>
            <person name="Hibbett D."/>
            <person name="Martinez A.T."/>
            <person name="Grigoriev I.V."/>
        </authorList>
    </citation>
    <scope>NUCLEOTIDE SEQUENCE</scope>
    <source>
        <strain evidence="1">ATCC 90797</strain>
    </source>
</reference>
<proteinExistence type="predicted"/>
<sequence length="82" mass="8994">NPHAITDITPAAGWVVLDCDPHALVKDIRLVCKGDNTEGPGCNHLFNGRDPVDKYVQLPKSCLQSSFGRINKSWVHTDQSVP</sequence>
<dbReference type="AlphaFoldDB" id="A0A9P6D835"/>
<evidence type="ECO:0000313" key="2">
    <source>
        <dbReference type="Proteomes" id="UP000807025"/>
    </source>
</evidence>
<dbReference type="Proteomes" id="UP000807025">
    <property type="component" value="Unassembled WGS sequence"/>
</dbReference>
<protein>
    <submittedName>
        <fullName evidence="1">Uncharacterized protein</fullName>
    </submittedName>
</protein>
<keyword evidence="2" id="KW-1185">Reference proteome</keyword>
<name>A0A9P6D835_PLEER</name>
<organism evidence="1 2">
    <name type="scientific">Pleurotus eryngii</name>
    <name type="common">Boletus of the steppes</name>
    <dbReference type="NCBI Taxonomy" id="5323"/>
    <lineage>
        <taxon>Eukaryota</taxon>
        <taxon>Fungi</taxon>
        <taxon>Dikarya</taxon>
        <taxon>Basidiomycota</taxon>
        <taxon>Agaricomycotina</taxon>
        <taxon>Agaricomycetes</taxon>
        <taxon>Agaricomycetidae</taxon>
        <taxon>Agaricales</taxon>
        <taxon>Pleurotineae</taxon>
        <taxon>Pleurotaceae</taxon>
        <taxon>Pleurotus</taxon>
    </lineage>
</organism>
<dbReference type="OrthoDB" id="73875at2759"/>
<feature type="non-terminal residue" evidence="1">
    <location>
        <position position="82"/>
    </location>
</feature>
<dbReference type="EMBL" id="MU154552">
    <property type="protein sequence ID" value="KAF9496506.1"/>
    <property type="molecule type" value="Genomic_DNA"/>
</dbReference>